<accession>A0ABD0V7W4</accession>
<evidence type="ECO:0000313" key="2">
    <source>
        <dbReference type="Proteomes" id="UP001552299"/>
    </source>
</evidence>
<organism evidence="1 2">
    <name type="scientific">Dendrobium thyrsiflorum</name>
    <name type="common">Pinecone-like raceme dendrobium</name>
    <name type="synonym">Orchid</name>
    <dbReference type="NCBI Taxonomy" id="117978"/>
    <lineage>
        <taxon>Eukaryota</taxon>
        <taxon>Viridiplantae</taxon>
        <taxon>Streptophyta</taxon>
        <taxon>Embryophyta</taxon>
        <taxon>Tracheophyta</taxon>
        <taxon>Spermatophyta</taxon>
        <taxon>Magnoliopsida</taxon>
        <taxon>Liliopsida</taxon>
        <taxon>Asparagales</taxon>
        <taxon>Orchidaceae</taxon>
        <taxon>Epidendroideae</taxon>
        <taxon>Malaxideae</taxon>
        <taxon>Dendrobiinae</taxon>
        <taxon>Dendrobium</taxon>
    </lineage>
</organism>
<evidence type="ECO:0000313" key="1">
    <source>
        <dbReference type="EMBL" id="KAL0921069.1"/>
    </source>
</evidence>
<comment type="caution">
    <text evidence="1">The sequence shown here is derived from an EMBL/GenBank/DDBJ whole genome shotgun (WGS) entry which is preliminary data.</text>
</comment>
<dbReference type="AlphaFoldDB" id="A0ABD0V7W4"/>
<gene>
    <name evidence="1" type="ORF">M5K25_008101</name>
</gene>
<sequence length="135" mass="14352">MEMETVTLHGFDHVSAAFIGDPLMETAHSTALVAFEDLADSGVMSPMSTAEMGQIILGPSIGSGAELETGGAPVGGRSEATAATKLQKVYRSYRTRRRLADTAVLAEELCCMLKIGCSQLIILLMNANGEVLDYR</sequence>
<reference evidence="1 2" key="1">
    <citation type="journal article" date="2024" name="Plant Biotechnol. J.">
        <title>Dendrobium thyrsiflorum genome and its molecular insights into genes involved in important horticultural traits.</title>
        <authorList>
            <person name="Chen B."/>
            <person name="Wang J.Y."/>
            <person name="Zheng P.J."/>
            <person name="Li K.L."/>
            <person name="Liang Y.M."/>
            <person name="Chen X.F."/>
            <person name="Zhang C."/>
            <person name="Zhao X."/>
            <person name="He X."/>
            <person name="Zhang G.Q."/>
            <person name="Liu Z.J."/>
            <person name="Xu Q."/>
        </authorList>
    </citation>
    <scope>NUCLEOTIDE SEQUENCE [LARGE SCALE GENOMIC DNA]</scope>
    <source>
        <strain evidence="1">GZMU011</strain>
    </source>
</reference>
<proteinExistence type="predicted"/>
<dbReference type="InterPro" id="IPR000048">
    <property type="entry name" value="IQ_motif_EF-hand-BS"/>
</dbReference>
<dbReference type="Pfam" id="PF00612">
    <property type="entry name" value="IQ"/>
    <property type="match status" value="1"/>
</dbReference>
<keyword evidence="2" id="KW-1185">Reference proteome</keyword>
<name>A0ABD0V7W4_DENTH</name>
<dbReference type="CDD" id="cd23767">
    <property type="entry name" value="IQCD"/>
    <property type="match status" value="1"/>
</dbReference>
<dbReference type="Proteomes" id="UP001552299">
    <property type="component" value="Unassembled WGS sequence"/>
</dbReference>
<protein>
    <submittedName>
        <fullName evidence="1">Uncharacterized protein</fullName>
    </submittedName>
</protein>
<dbReference type="EMBL" id="JANQDX010000007">
    <property type="protein sequence ID" value="KAL0921069.1"/>
    <property type="molecule type" value="Genomic_DNA"/>
</dbReference>
<dbReference type="PROSITE" id="PS50096">
    <property type="entry name" value="IQ"/>
    <property type="match status" value="1"/>
</dbReference>